<proteinExistence type="predicted"/>
<dbReference type="Proteomes" id="UP001172102">
    <property type="component" value="Unassembled WGS sequence"/>
</dbReference>
<comment type="caution">
    <text evidence="2">The sequence shown here is derived from an EMBL/GenBank/DDBJ whole genome shotgun (WGS) entry which is preliminary data.</text>
</comment>
<dbReference type="EMBL" id="JAUKUA010000001">
    <property type="protein sequence ID" value="KAK0729632.1"/>
    <property type="molecule type" value="Genomic_DNA"/>
</dbReference>
<accession>A0AA40B8N8</accession>
<evidence type="ECO:0000313" key="2">
    <source>
        <dbReference type="EMBL" id="KAK0729632.1"/>
    </source>
</evidence>
<organism evidence="2 3">
    <name type="scientific">Lasiosphaeris hirsuta</name>
    <dbReference type="NCBI Taxonomy" id="260670"/>
    <lineage>
        <taxon>Eukaryota</taxon>
        <taxon>Fungi</taxon>
        <taxon>Dikarya</taxon>
        <taxon>Ascomycota</taxon>
        <taxon>Pezizomycotina</taxon>
        <taxon>Sordariomycetes</taxon>
        <taxon>Sordariomycetidae</taxon>
        <taxon>Sordariales</taxon>
        <taxon>Lasiosphaeriaceae</taxon>
        <taxon>Lasiosphaeris</taxon>
    </lineage>
</organism>
<evidence type="ECO:0000256" key="1">
    <source>
        <dbReference type="SAM" id="MobiDB-lite"/>
    </source>
</evidence>
<dbReference type="AlphaFoldDB" id="A0AA40B8N8"/>
<name>A0AA40B8N8_9PEZI</name>
<keyword evidence="3" id="KW-1185">Reference proteome</keyword>
<sequence>MQISRNGLDAWSSRSPRAYQRHTAWMTNKGVVDRLTEFRLWRCQRRIRLGVRGTCCCVETEIPGQWLIRRKREGNLGCRMRSNPELSWHAAGMRTQGKPHRSSDSRITRQGKANKAAAAQFSLRVRLNMIGLVSAQHVLNAPDRLAPGPPPVSQALRPPERAVGGRILTELWDCPPIIGSQQESPFPFEPERALLFVLFQVIPTDLHGPPTHRNAQDFCHHFPPFAAPLFETLCSTSGH</sequence>
<feature type="region of interest" description="Disordered" evidence="1">
    <location>
        <begin position="91"/>
        <end position="111"/>
    </location>
</feature>
<reference evidence="2" key="1">
    <citation type="submission" date="2023-06" db="EMBL/GenBank/DDBJ databases">
        <title>Genome-scale phylogeny and comparative genomics of the fungal order Sordariales.</title>
        <authorList>
            <consortium name="Lawrence Berkeley National Laboratory"/>
            <person name="Hensen N."/>
            <person name="Bonometti L."/>
            <person name="Westerberg I."/>
            <person name="Brannstrom I.O."/>
            <person name="Guillou S."/>
            <person name="Cros-Aarteil S."/>
            <person name="Calhoun S."/>
            <person name="Haridas S."/>
            <person name="Kuo A."/>
            <person name="Mondo S."/>
            <person name="Pangilinan J."/>
            <person name="Riley R."/>
            <person name="Labutti K."/>
            <person name="Andreopoulos B."/>
            <person name="Lipzen A."/>
            <person name="Chen C."/>
            <person name="Yanf M."/>
            <person name="Daum C."/>
            <person name="Ng V."/>
            <person name="Clum A."/>
            <person name="Steindorff A."/>
            <person name="Ohm R."/>
            <person name="Martin F."/>
            <person name="Silar P."/>
            <person name="Natvig D."/>
            <person name="Lalanne C."/>
            <person name="Gautier V."/>
            <person name="Ament-Velasquez S.L."/>
            <person name="Kruys A."/>
            <person name="Hutchinson M.I."/>
            <person name="Powell A.J."/>
            <person name="Barry K."/>
            <person name="Miller A.N."/>
            <person name="Grigoriev I.V."/>
            <person name="Debuchy R."/>
            <person name="Gladieux P."/>
            <person name="Thoren M.H."/>
            <person name="Johannesson H."/>
        </authorList>
    </citation>
    <scope>NUCLEOTIDE SEQUENCE</scope>
    <source>
        <strain evidence="2">SMH4607-1</strain>
    </source>
</reference>
<protein>
    <submittedName>
        <fullName evidence="2">Uncharacterized protein</fullName>
    </submittedName>
</protein>
<gene>
    <name evidence="2" type="ORF">B0H67DRAFT_3535</name>
</gene>
<evidence type="ECO:0000313" key="3">
    <source>
        <dbReference type="Proteomes" id="UP001172102"/>
    </source>
</evidence>